<evidence type="ECO:0000256" key="1">
    <source>
        <dbReference type="ARBA" id="ARBA00004127"/>
    </source>
</evidence>
<comment type="similarity">
    <text evidence="5">Belongs to the complex I subunit 2 family.</text>
</comment>
<dbReference type="GO" id="GO:0005886">
    <property type="term" value="C:plasma membrane"/>
    <property type="evidence" value="ECO:0007669"/>
    <property type="project" value="UniProtKB-SubCell"/>
</dbReference>
<evidence type="ECO:0000313" key="8">
    <source>
        <dbReference type="EMBL" id="OGB90656.1"/>
    </source>
</evidence>
<dbReference type="PANTHER" id="PTHR22773">
    <property type="entry name" value="NADH DEHYDROGENASE"/>
    <property type="match status" value="1"/>
</dbReference>
<keyword evidence="3 5" id="KW-1133">Transmembrane helix</keyword>
<feature type="transmembrane region" description="Helical" evidence="5">
    <location>
        <begin position="288"/>
        <end position="305"/>
    </location>
</feature>
<keyword evidence="5" id="KW-0813">Transport</keyword>
<dbReference type="EC" id="7.1.1.-" evidence="5"/>
<evidence type="ECO:0000259" key="7">
    <source>
        <dbReference type="Pfam" id="PF00361"/>
    </source>
</evidence>
<feature type="transmembrane region" description="Helical" evidence="5">
    <location>
        <begin position="391"/>
        <end position="411"/>
    </location>
</feature>
<dbReference type="EMBL" id="METM01000006">
    <property type="protein sequence ID" value="OGB90656.1"/>
    <property type="molecule type" value="Genomic_DNA"/>
</dbReference>
<proteinExistence type="inferred from homology"/>
<keyword evidence="2 5" id="KW-0812">Transmembrane</keyword>
<reference evidence="8 9" key="1">
    <citation type="journal article" date="2016" name="Nat. Commun.">
        <title>Thousands of microbial genomes shed light on interconnected biogeochemical processes in an aquifer system.</title>
        <authorList>
            <person name="Anantharaman K."/>
            <person name="Brown C.T."/>
            <person name="Hug L.A."/>
            <person name="Sharon I."/>
            <person name="Castelle C.J."/>
            <person name="Probst A.J."/>
            <person name="Thomas B.C."/>
            <person name="Singh A."/>
            <person name="Wilkins M.J."/>
            <person name="Karaoz U."/>
            <person name="Brodie E.L."/>
            <person name="Williams K.H."/>
            <person name="Hubbard S.S."/>
            <person name="Banfield J.F."/>
        </authorList>
    </citation>
    <scope>NUCLEOTIDE SEQUENCE [LARGE SCALE GENOMIC DNA]</scope>
</reference>
<comment type="subcellular location">
    <subcellularLocation>
        <location evidence="5">Cell membrane</location>
        <topology evidence="5">Multi-pass membrane protein</topology>
    </subcellularLocation>
    <subcellularLocation>
        <location evidence="1">Endomembrane system</location>
        <topology evidence="1">Multi-pass membrane protein</topology>
    </subcellularLocation>
    <subcellularLocation>
        <location evidence="6">Membrane</location>
        <topology evidence="6">Multi-pass membrane protein</topology>
    </subcellularLocation>
</comment>
<feature type="transmembrane region" description="Helical" evidence="5">
    <location>
        <begin position="29"/>
        <end position="52"/>
    </location>
</feature>
<keyword evidence="5" id="KW-0830">Ubiquinone</keyword>
<dbReference type="GO" id="GO:0012505">
    <property type="term" value="C:endomembrane system"/>
    <property type="evidence" value="ECO:0007669"/>
    <property type="project" value="UniProtKB-SubCell"/>
</dbReference>
<gene>
    <name evidence="5" type="primary">nuoN</name>
    <name evidence="8" type="ORF">A2625_04440</name>
</gene>
<feature type="transmembrane region" description="Helical" evidence="5">
    <location>
        <begin position="356"/>
        <end position="379"/>
    </location>
</feature>
<evidence type="ECO:0000256" key="3">
    <source>
        <dbReference type="ARBA" id="ARBA00022989"/>
    </source>
</evidence>
<sequence>MIFLPELILLGLALLILTYDFVKIIPSRRLLVAVTLGGLALSFLSVFLPFLTESASAGSFLSNMYLVDSFSIIFKTLFLLVGLLVVVLNYDFFASAVKKHEGEFYFLLLTSLLGLILMVSSPNLLMIYLGMETVSFTSYLLVGWQKSVQRSSEASLKYFLFGALASAIFLYGVSFFYGLNGTLDLSRVAAMNIVSPAGFLSILLILFGFGFKIAMAPMQFWCPDVYEGAPTPITAYLSVAPKAAGFAVILRLLTLLNIDLVTLLALLSAVTMTIGNLAALRQRNIKRLLAYSSIAQAGYILIGLVSPELGYSAVIFYLIVYTLANLGAFAAVIYLAEKLGSEDIESYSGFARRSPVMAFAFAVFFLSLIGIPPLAGFIGKFLLFKAAVGAGFLWLAIVGVVNSVVSVYYYMNVMQIMYFRNGDESAVKIPAFISLAIWVCLAGVVALGVFPNILF</sequence>
<feature type="transmembrane region" description="Helical" evidence="5">
    <location>
        <begin position="156"/>
        <end position="179"/>
    </location>
</feature>
<dbReference type="NCBIfam" id="TIGR01770">
    <property type="entry name" value="NDH_I_N"/>
    <property type="match status" value="1"/>
</dbReference>
<comment type="catalytic activity">
    <reaction evidence="5">
        <text>a quinone + NADH + 5 H(+)(in) = a quinol + NAD(+) + 4 H(+)(out)</text>
        <dbReference type="Rhea" id="RHEA:57888"/>
        <dbReference type="ChEBI" id="CHEBI:15378"/>
        <dbReference type="ChEBI" id="CHEBI:24646"/>
        <dbReference type="ChEBI" id="CHEBI:57540"/>
        <dbReference type="ChEBI" id="CHEBI:57945"/>
        <dbReference type="ChEBI" id="CHEBI:132124"/>
    </reaction>
</comment>
<evidence type="ECO:0000256" key="5">
    <source>
        <dbReference type="HAMAP-Rule" id="MF_00445"/>
    </source>
</evidence>
<dbReference type="InterPro" id="IPR010096">
    <property type="entry name" value="NADH-Q_OxRdtase_suN/2"/>
</dbReference>
<keyword evidence="4 5" id="KW-0472">Membrane</keyword>
<feature type="transmembrane region" description="Helical" evidence="5">
    <location>
        <begin position="102"/>
        <end position="119"/>
    </location>
</feature>
<protein>
    <recommendedName>
        <fullName evidence="5">NADH-quinone oxidoreductase subunit N</fullName>
        <ecNumber evidence="5">7.1.1.-</ecNumber>
    </recommendedName>
    <alternativeName>
        <fullName evidence="5">NADH dehydrogenase I subunit N</fullName>
    </alternativeName>
    <alternativeName>
        <fullName evidence="5">NDH-1 subunit N</fullName>
    </alternativeName>
</protein>
<organism evidence="8 9">
    <name type="scientific">candidate division WOR-1 bacterium RIFCSPHIGHO2_01_FULL_53_15</name>
    <dbReference type="NCBI Taxonomy" id="1802564"/>
    <lineage>
        <taxon>Bacteria</taxon>
        <taxon>Bacillati</taxon>
        <taxon>Saganbacteria</taxon>
    </lineage>
</organism>
<keyword evidence="5" id="KW-0520">NAD</keyword>
<dbReference type="GO" id="GO:0008137">
    <property type="term" value="F:NADH dehydrogenase (ubiquinone) activity"/>
    <property type="evidence" value="ECO:0007669"/>
    <property type="project" value="InterPro"/>
</dbReference>
<dbReference type="GO" id="GO:0050136">
    <property type="term" value="F:NADH dehydrogenase (quinone) (non-electrogenic) activity"/>
    <property type="evidence" value="ECO:0007669"/>
    <property type="project" value="UniProtKB-UniRule"/>
</dbReference>
<dbReference type="HAMAP" id="MF_00445">
    <property type="entry name" value="NDH1_NuoN_1"/>
    <property type="match status" value="1"/>
</dbReference>
<dbReference type="Pfam" id="PF00361">
    <property type="entry name" value="Proton_antipo_M"/>
    <property type="match status" value="1"/>
</dbReference>
<keyword evidence="5" id="KW-0874">Quinone</keyword>
<evidence type="ECO:0000313" key="9">
    <source>
        <dbReference type="Proteomes" id="UP000178724"/>
    </source>
</evidence>
<dbReference type="AlphaFoldDB" id="A0A1F4Q4A1"/>
<dbReference type="InterPro" id="IPR001750">
    <property type="entry name" value="ND/Mrp_TM"/>
</dbReference>
<keyword evidence="5" id="KW-1003">Cell membrane</keyword>
<feature type="transmembrane region" description="Helical" evidence="5">
    <location>
        <begin position="72"/>
        <end position="90"/>
    </location>
</feature>
<feature type="transmembrane region" description="Helical" evidence="5">
    <location>
        <begin position="311"/>
        <end position="335"/>
    </location>
</feature>
<feature type="domain" description="NADH:quinone oxidoreductase/Mrp antiporter transmembrane" evidence="7">
    <location>
        <begin position="121"/>
        <end position="405"/>
    </location>
</feature>
<feature type="transmembrane region" description="Helical" evidence="5">
    <location>
        <begin position="432"/>
        <end position="454"/>
    </location>
</feature>
<dbReference type="Proteomes" id="UP000178724">
    <property type="component" value="Unassembled WGS sequence"/>
</dbReference>
<dbReference type="GO" id="GO:0048038">
    <property type="term" value="F:quinone binding"/>
    <property type="evidence" value="ECO:0007669"/>
    <property type="project" value="UniProtKB-KW"/>
</dbReference>
<comment type="caution">
    <text evidence="8">The sequence shown here is derived from an EMBL/GenBank/DDBJ whole genome shotgun (WGS) entry which is preliminary data.</text>
</comment>
<comment type="subunit">
    <text evidence="5">NDH-1 is composed of 14 different subunits. Subunits NuoA, H, J, K, L, M, N constitute the membrane sector of the complex.</text>
</comment>
<evidence type="ECO:0000256" key="6">
    <source>
        <dbReference type="RuleBase" id="RU000320"/>
    </source>
</evidence>
<feature type="transmembrane region" description="Helical" evidence="5">
    <location>
        <begin position="199"/>
        <end position="221"/>
    </location>
</feature>
<keyword evidence="5" id="KW-1278">Translocase</keyword>
<comment type="function">
    <text evidence="5">NDH-1 shuttles electrons from NADH, via FMN and iron-sulfur (Fe-S) centers, to quinones in the respiratory chain. The immediate electron acceptor for the enzyme in this species is believed to be ubiquinone. Couples the redox reaction to proton translocation (for every two electrons transferred, four hydrogen ions are translocated across the cytoplasmic membrane), and thus conserves the redox energy in a proton gradient.</text>
</comment>
<evidence type="ECO:0000256" key="4">
    <source>
        <dbReference type="ARBA" id="ARBA00023136"/>
    </source>
</evidence>
<dbReference type="GO" id="GO:0042773">
    <property type="term" value="P:ATP synthesis coupled electron transport"/>
    <property type="evidence" value="ECO:0007669"/>
    <property type="project" value="InterPro"/>
</dbReference>
<feature type="transmembrane region" description="Helical" evidence="5">
    <location>
        <begin position="6"/>
        <end position="22"/>
    </location>
</feature>
<name>A0A1F4Q4A1_UNCSA</name>
<accession>A0A1F4Q4A1</accession>
<evidence type="ECO:0000256" key="2">
    <source>
        <dbReference type="ARBA" id="ARBA00022692"/>
    </source>
</evidence>